<reference evidence="1 2" key="1">
    <citation type="submission" date="2020-07" db="EMBL/GenBank/DDBJ databases">
        <title>Complete genome sequence of Mycolicibacterium litorale like strain isolated from cardiac implantable electronic device infection.</title>
        <authorList>
            <person name="Fukano H."/>
            <person name="Miyama H."/>
            <person name="Hoshino Y."/>
        </authorList>
    </citation>
    <scope>NUCLEOTIDE SEQUENCE [LARGE SCALE GENOMIC DNA]</scope>
    <source>
        <strain evidence="1 2">NIIDNTM18</strain>
    </source>
</reference>
<protein>
    <submittedName>
        <fullName evidence="1">Uncharacterized protein</fullName>
    </submittedName>
</protein>
<dbReference type="AlphaFoldDB" id="A0A6S6PEA2"/>
<gene>
    <name evidence="1" type="ORF">NIIDNTM18_42580</name>
</gene>
<organism evidence="1 2">
    <name type="scientific">Mycolicibacterium litorale</name>
    <dbReference type="NCBI Taxonomy" id="758802"/>
    <lineage>
        <taxon>Bacteria</taxon>
        <taxon>Bacillati</taxon>
        <taxon>Actinomycetota</taxon>
        <taxon>Actinomycetes</taxon>
        <taxon>Mycobacteriales</taxon>
        <taxon>Mycobacteriaceae</taxon>
        <taxon>Mycolicibacterium</taxon>
    </lineage>
</organism>
<sequence length="161" mass="17504">MSNTPSPHRPEVVEAVAIAICQSANDLRTTDLARAYVAQYPRYRHLAEAAIEAHTAALGGLTEEWAVKRGQGVWAYVSTKRFPDEESAQKSADRINKRYWDEHKGVAGAAIAEPNAHPVSRTVSPWRRAESGEPCASCDYTDNGYCGCACHGGRAESGDTQ</sequence>
<dbReference type="EMBL" id="AP023287">
    <property type="protein sequence ID" value="BCI54980.1"/>
    <property type="molecule type" value="Genomic_DNA"/>
</dbReference>
<evidence type="ECO:0000313" key="2">
    <source>
        <dbReference type="Proteomes" id="UP000515734"/>
    </source>
</evidence>
<name>A0A6S6PEA2_9MYCO</name>
<accession>A0A6S6PEA2</accession>
<dbReference type="Proteomes" id="UP000515734">
    <property type="component" value="Chromosome"/>
</dbReference>
<proteinExistence type="predicted"/>
<evidence type="ECO:0000313" key="1">
    <source>
        <dbReference type="EMBL" id="BCI54980.1"/>
    </source>
</evidence>